<keyword evidence="3" id="KW-1185">Reference proteome</keyword>
<evidence type="ECO:0000259" key="1">
    <source>
        <dbReference type="Pfam" id="PF01827"/>
    </source>
</evidence>
<dbReference type="HOGENOM" id="CLU_055341_0_0_1"/>
<name>E3MW70_CAERE</name>
<dbReference type="Proteomes" id="UP000008281">
    <property type="component" value="Unassembled WGS sequence"/>
</dbReference>
<gene>
    <name evidence="2" type="ORF">CRE_22939</name>
</gene>
<sequence length="429" mass="51096">MPQPEYLKPNLVEGMLYTLYFQRVAPQKAFERVKRMTGEETMSLEQVKDLFQQMDAGKFPLREMEEKVDTLVKVMKATTRKDLDLKTSIQLRRTFFSLQYIVNLDSFHLYNLRYEFGANKIEITFDYLKVTLIYVADKVTGIMFDGKYRLIEEDMFTLSEGFLHNVIRHDETTIETLHITEHMSELEHILRYQEVKPDFVAKKISLEKVLYELDPRELQHKRPKLKVKNIKYYSLQGFEDLYETIRWLDPDFLNNIQMTGSTTPIQMNESIFAVFYTEQWQKLKRIELMQPCPIEILCTMCHMGLASVRAVSFPTVEEFKKILERLILNISLNQFRIKCPVNEENYNAVIRYIETIEYQRNNHIAWHYLQYPNGSPRWLSMRIAKKRIWLRGPCFQMDDWEEGDGHQLEEDITDEPVQTVVDMADEIGW</sequence>
<evidence type="ECO:0000313" key="3">
    <source>
        <dbReference type="Proteomes" id="UP000008281"/>
    </source>
</evidence>
<dbReference type="EMBL" id="DS268485">
    <property type="protein sequence ID" value="EFP10443.1"/>
    <property type="molecule type" value="Genomic_DNA"/>
</dbReference>
<organism evidence="3">
    <name type="scientific">Caenorhabditis remanei</name>
    <name type="common">Caenorhabditis vulgaris</name>
    <dbReference type="NCBI Taxonomy" id="31234"/>
    <lineage>
        <taxon>Eukaryota</taxon>
        <taxon>Metazoa</taxon>
        <taxon>Ecdysozoa</taxon>
        <taxon>Nematoda</taxon>
        <taxon>Chromadorea</taxon>
        <taxon>Rhabditida</taxon>
        <taxon>Rhabditina</taxon>
        <taxon>Rhabditomorpha</taxon>
        <taxon>Rhabditoidea</taxon>
        <taxon>Rhabditidae</taxon>
        <taxon>Peloderinae</taxon>
        <taxon>Caenorhabditis</taxon>
    </lineage>
</organism>
<dbReference type="Pfam" id="PF01827">
    <property type="entry name" value="FTH"/>
    <property type="match status" value="1"/>
</dbReference>
<dbReference type="AlphaFoldDB" id="E3MW70"/>
<evidence type="ECO:0000313" key="2">
    <source>
        <dbReference type="EMBL" id="EFP10443.1"/>
    </source>
</evidence>
<reference evidence="2" key="1">
    <citation type="submission" date="2007-07" db="EMBL/GenBank/DDBJ databases">
        <title>PCAP assembly of the Caenorhabditis remanei genome.</title>
        <authorList>
            <consortium name="The Caenorhabditis remanei Sequencing Consortium"/>
            <person name="Wilson R.K."/>
        </authorList>
    </citation>
    <scope>NUCLEOTIDE SEQUENCE [LARGE SCALE GENOMIC DNA]</scope>
    <source>
        <strain evidence="2">PB4641</strain>
    </source>
</reference>
<proteinExistence type="predicted"/>
<feature type="domain" description="DUF38" evidence="1">
    <location>
        <begin position="222"/>
        <end position="345"/>
    </location>
</feature>
<dbReference type="OMA" id="HIMSHIA"/>
<accession>E3MW70</accession>
<protein>
    <recommendedName>
        <fullName evidence="1">DUF38 domain-containing protein</fullName>
    </recommendedName>
</protein>
<dbReference type="InParanoid" id="E3MW70"/>
<dbReference type="InterPro" id="IPR002900">
    <property type="entry name" value="DUF38/FTH_CAE_spp"/>
</dbReference>